<protein>
    <submittedName>
        <fullName evidence="1">Uncharacterized protein</fullName>
    </submittedName>
</protein>
<proteinExistence type="predicted"/>
<reference evidence="1 2" key="1">
    <citation type="submission" date="2020-04" db="EMBL/GenBank/DDBJ databases">
        <authorList>
            <person name="De Canck E."/>
        </authorList>
    </citation>
    <scope>NUCLEOTIDE SEQUENCE [LARGE SCALE GENOMIC DNA]</scope>
    <source>
        <strain evidence="1 2">LMG 3328</strain>
    </source>
</reference>
<dbReference type="AlphaFoldDB" id="A0A2M9GRL0"/>
<organism evidence="1 2">
    <name type="scientific">Achromobacter ruhlandii</name>
    <dbReference type="NCBI Taxonomy" id="72557"/>
    <lineage>
        <taxon>Bacteria</taxon>
        <taxon>Pseudomonadati</taxon>
        <taxon>Pseudomonadota</taxon>
        <taxon>Betaproteobacteria</taxon>
        <taxon>Burkholderiales</taxon>
        <taxon>Alcaligenaceae</taxon>
        <taxon>Achromobacter</taxon>
    </lineage>
</organism>
<dbReference type="RefSeq" id="WP_100509361.1">
    <property type="nucleotide sequence ID" value="NZ_CADILE010000009.1"/>
</dbReference>
<name>A0A2M9GRL0_9BURK</name>
<evidence type="ECO:0000313" key="2">
    <source>
        <dbReference type="Proteomes" id="UP000494122"/>
    </source>
</evidence>
<dbReference type="Proteomes" id="UP000494122">
    <property type="component" value="Unassembled WGS sequence"/>
</dbReference>
<sequence>MRLSSELRERLIRTVTAAGVALALAVVALASPTPALAAPSIESVRATPAHDTALAPSGIAPRRG</sequence>
<evidence type="ECO:0000313" key="1">
    <source>
        <dbReference type="EMBL" id="CAB3881109.1"/>
    </source>
</evidence>
<dbReference type="EMBL" id="CADILE010000009">
    <property type="protein sequence ID" value="CAB3881109.1"/>
    <property type="molecule type" value="Genomic_DNA"/>
</dbReference>
<gene>
    <name evidence="1" type="ORF">LMG3328_03292</name>
</gene>
<accession>A0A2M9GRL0</accession>